<keyword evidence="3 8" id="KW-0808">Transferase</keyword>
<feature type="binding site" evidence="8">
    <location>
        <begin position="186"/>
        <end position="188"/>
    </location>
    <ligand>
        <name>substrate</name>
    </ligand>
</feature>
<keyword evidence="4 8" id="KW-0479">Metal-binding</keyword>
<evidence type="ECO:0000256" key="5">
    <source>
        <dbReference type="ARBA" id="ARBA00022777"/>
    </source>
</evidence>
<keyword evidence="11" id="KW-1185">Reference proteome</keyword>
<dbReference type="HAMAP" id="MF_01978">
    <property type="entry name" value="Phosphofructokinase_II_B2"/>
    <property type="match status" value="1"/>
</dbReference>
<dbReference type="GO" id="GO:0046872">
    <property type="term" value="F:metal ion binding"/>
    <property type="evidence" value="ECO:0007669"/>
    <property type="project" value="UniProtKB-KW"/>
</dbReference>
<evidence type="ECO:0000256" key="2">
    <source>
        <dbReference type="ARBA" id="ARBA00003138"/>
    </source>
</evidence>
<feature type="site" description="Important for catalytic activity and substrate specificity; stabilizes the transition state when the phosphoryl donor is PPi; prevents ATP from binding by mimicking the alpha-phosphate group of ATP" evidence="8">
    <location>
        <position position="159"/>
    </location>
</feature>
<evidence type="ECO:0000256" key="4">
    <source>
        <dbReference type="ARBA" id="ARBA00022723"/>
    </source>
</evidence>
<dbReference type="AlphaFoldDB" id="A0A562LRY3"/>
<evidence type="ECO:0000313" key="11">
    <source>
        <dbReference type="Proteomes" id="UP000316471"/>
    </source>
</evidence>
<dbReference type="GO" id="GO:0006002">
    <property type="term" value="P:fructose 6-phosphate metabolic process"/>
    <property type="evidence" value="ECO:0007669"/>
    <property type="project" value="InterPro"/>
</dbReference>
<comment type="catalytic activity">
    <reaction evidence="7 8">
        <text>beta-D-fructose 6-phosphate + diphosphate = beta-D-fructose 1,6-bisphosphate + phosphate + H(+)</text>
        <dbReference type="Rhea" id="RHEA:13613"/>
        <dbReference type="ChEBI" id="CHEBI:15378"/>
        <dbReference type="ChEBI" id="CHEBI:32966"/>
        <dbReference type="ChEBI" id="CHEBI:33019"/>
        <dbReference type="ChEBI" id="CHEBI:43474"/>
        <dbReference type="ChEBI" id="CHEBI:57634"/>
        <dbReference type="EC" id="2.7.1.90"/>
    </reaction>
</comment>
<name>A0A562LRY3_9GAMM</name>
<feature type="active site" description="Proton acceptor" evidence="8">
    <location>
        <position position="188"/>
    </location>
</feature>
<evidence type="ECO:0000256" key="6">
    <source>
        <dbReference type="ARBA" id="ARBA00022842"/>
    </source>
</evidence>
<evidence type="ECO:0000256" key="1">
    <source>
        <dbReference type="ARBA" id="ARBA00001946"/>
    </source>
</evidence>
<keyword evidence="8" id="KW-0324">Glycolysis</keyword>
<comment type="pathway">
    <text evidence="8">Carbohydrate degradation; glycolysis; D-glyceraldehyde 3-phosphate and glycerone phosphate from D-glucose: step 3/4.</text>
</comment>
<dbReference type="PANTHER" id="PTHR45770">
    <property type="entry name" value="ATP-DEPENDENT 6-PHOSPHOFRUCTOKINASE 1"/>
    <property type="match status" value="1"/>
</dbReference>
<organism evidence="10 11">
    <name type="scientific">Aerolutibacter ruishenii</name>
    <dbReference type="NCBI Taxonomy" id="686800"/>
    <lineage>
        <taxon>Bacteria</taxon>
        <taxon>Pseudomonadati</taxon>
        <taxon>Pseudomonadota</taxon>
        <taxon>Gammaproteobacteria</taxon>
        <taxon>Lysobacterales</taxon>
        <taxon>Lysobacteraceae</taxon>
        <taxon>Aerolutibacter</taxon>
    </lineage>
</organism>
<dbReference type="NCBIfam" id="NF010675">
    <property type="entry name" value="PRK14072.1"/>
    <property type="match status" value="1"/>
</dbReference>
<feature type="binding site" evidence="8">
    <location>
        <position position="158"/>
    </location>
    <ligand>
        <name>Mg(2+)</name>
        <dbReference type="ChEBI" id="CHEBI:18420"/>
        <note>catalytic</note>
    </ligand>
</feature>
<evidence type="ECO:0000256" key="7">
    <source>
        <dbReference type="ARBA" id="ARBA00048072"/>
    </source>
</evidence>
<gene>
    <name evidence="8" type="primary">pfp</name>
    <name evidence="10" type="ORF">IP93_01965</name>
</gene>
<keyword evidence="5 8" id="KW-0418">Kinase</keyword>
<dbReference type="EC" id="2.7.1.90" evidence="8"/>
<proteinExistence type="inferred from homology"/>
<feature type="site" description="Important for catalytic activity; stabilizes the transition state when the phosphoryl donor is PPi" evidence="8">
    <location>
        <position position="185"/>
    </location>
</feature>
<reference evidence="10 11" key="1">
    <citation type="journal article" date="2015" name="Stand. Genomic Sci.">
        <title>Genomic Encyclopedia of Bacterial and Archaeal Type Strains, Phase III: the genomes of soil and plant-associated and newly described type strains.</title>
        <authorList>
            <person name="Whitman W.B."/>
            <person name="Woyke T."/>
            <person name="Klenk H.P."/>
            <person name="Zhou Y."/>
            <person name="Lilburn T.G."/>
            <person name="Beck B.J."/>
            <person name="De Vos P."/>
            <person name="Vandamme P."/>
            <person name="Eisen J.A."/>
            <person name="Garrity G."/>
            <person name="Hugenholtz P."/>
            <person name="Kyrpides N.C."/>
        </authorList>
    </citation>
    <scope>NUCLEOTIDE SEQUENCE [LARGE SCALE GENOMIC DNA]</scope>
    <source>
        <strain evidence="10 11">CGMCC 1.10136</strain>
    </source>
</reference>
<dbReference type="Proteomes" id="UP000316471">
    <property type="component" value="Unassembled WGS sequence"/>
</dbReference>
<dbReference type="InterPro" id="IPR000023">
    <property type="entry name" value="Phosphofructokinase_dom"/>
</dbReference>
<dbReference type="InterPro" id="IPR050929">
    <property type="entry name" value="PFKA"/>
</dbReference>
<keyword evidence="8" id="KW-0963">Cytoplasm</keyword>
<feature type="binding site" evidence="8">
    <location>
        <begin position="234"/>
        <end position="236"/>
    </location>
    <ligand>
        <name>substrate</name>
    </ligand>
</feature>
<dbReference type="PRINTS" id="PR00476">
    <property type="entry name" value="PHFRCTKINASE"/>
</dbReference>
<dbReference type="Pfam" id="PF00365">
    <property type="entry name" value="PFK"/>
    <property type="match status" value="1"/>
</dbReference>
<feature type="binding site" evidence="8">
    <location>
        <position position="60"/>
    </location>
    <ligand>
        <name>diphosphate</name>
        <dbReference type="ChEBI" id="CHEBI:33019"/>
    </ligand>
</feature>
<feature type="domain" description="Phosphofructokinase" evidence="9">
    <location>
        <begin position="55"/>
        <end position="369"/>
    </location>
</feature>
<comment type="subunit">
    <text evidence="8">Homodimer.</text>
</comment>
<dbReference type="InterPro" id="IPR011404">
    <property type="entry name" value="PPi-PFK"/>
</dbReference>
<evidence type="ECO:0000256" key="8">
    <source>
        <dbReference type="HAMAP-Rule" id="MF_01978"/>
    </source>
</evidence>
<comment type="similarity">
    <text evidence="8">Belongs to the phosphofructokinase type A (PFKA) family. PPi-dependent PFK group II subfamily. Clade 'B2' sub-subfamily.</text>
</comment>
<dbReference type="Gene3D" id="3.40.50.450">
    <property type="match status" value="1"/>
</dbReference>
<accession>A0A562LRY3</accession>
<evidence type="ECO:0000313" key="10">
    <source>
        <dbReference type="EMBL" id="TWI10385.1"/>
    </source>
</evidence>
<protein>
    <recommendedName>
        <fullName evidence="8">Pyrophosphate--fructose 6-phosphate 1-phosphotransferase</fullName>
        <ecNumber evidence="8">2.7.1.90</ecNumber>
    </recommendedName>
    <alternativeName>
        <fullName evidence="8">6-phosphofructokinase, pyrophosphate dependent</fullName>
    </alternativeName>
    <alternativeName>
        <fullName evidence="8">PPi-dependent phosphofructokinase</fullName>
        <shortName evidence="8">PPi-PFK</shortName>
    </alternativeName>
    <alternativeName>
        <fullName evidence="8">Pyrophosphate-dependent 6-phosphofructose-1-kinase</fullName>
    </alternativeName>
</protein>
<comment type="activity regulation">
    <text evidence="8">Non-allosteric.</text>
</comment>
<feature type="binding site" evidence="8">
    <location>
        <begin position="342"/>
        <end position="345"/>
    </location>
    <ligand>
        <name>substrate</name>
    </ligand>
</feature>
<dbReference type="EMBL" id="VLKP01000007">
    <property type="protein sequence ID" value="TWI10385.1"/>
    <property type="molecule type" value="Genomic_DNA"/>
</dbReference>
<comment type="function">
    <text evidence="2 8">Catalyzes the phosphorylation of D-fructose 6-phosphate, the first committing step of glycolysis. Uses inorganic phosphate (PPi) as phosphoryl donor instead of ATP like common ATP-dependent phosphofructokinases (ATP-PFKs), which renders the reaction reversible, and can thus function both in glycolysis and gluconeogenesis. Consistently, PPi-PFK can replace the enzymes of both the forward (ATP-PFK) and reverse (fructose-bisphosphatase (FBPase)) reactions.</text>
</comment>
<comment type="subcellular location">
    <subcellularLocation>
        <location evidence="8">Cytoplasm</location>
    </subcellularLocation>
</comment>
<dbReference type="InterPro" id="IPR035966">
    <property type="entry name" value="PKF_sf"/>
</dbReference>
<dbReference type="GO" id="GO:0003872">
    <property type="term" value="F:6-phosphofructokinase activity"/>
    <property type="evidence" value="ECO:0007669"/>
    <property type="project" value="UniProtKB-UniRule"/>
</dbReference>
<dbReference type="GO" id="GO:0005737">
    <property type="term" value="C:cytoplasm"/>
    <property type="evidence" value="ECO:0007669"/>
    <property type="project" value="UniProtKB-SubCell"/>
</dbReference>
<comment type="cofactor">
    <cofactor evidence="1 8">
        <name>Mg(2+)</name>
        <dbReference type="ChEBI" id="CHEBI:18420"/>
    </cofactor>
</comment>
<evidence type="ECO:0000256" key="3">
    <source>
        <dbReference type="ARBA" id="ARBA00022679"/>
    </source>
</evidence>
<dbReference type="InterPro" id="IPR022953">
    <property type="entry name" value="ATP_PFK"/>
</dbReference>
<dbReference type="Gene3D" id="3.40.50.460">
    <property type="entry name" value="Phosphofructokinase domain"/>
    <property type="match status" value="1"/>
</dbReference>
<comment type="caution">
    <text evidence="10">The sequence shown here is derived from an EMBL/GenBank/DDBJ whole genome shotgun (WGS) entry which is preliminary data.</text>
</comment>
<feature type="binding site" evidence="8">
    <location>
        <position position="291"/>
    </location>
    <ligand>
        <name>substrate</name>
    </ligand>
</feature>
<keyword evidence="6 8" id="KW-0460">Magnesium</keyword>
<evidence type="ECO:0000259" key="9">
    <source>
        <dbReference type="Pfam" id="PF00365"/>
    </source>
</evidence>
<dbReference type="SUPFAM" id="SSF53784">
    <property type="entry name" value="Phosphofructokinase"/>
    <property type="match status" value="1"/>
</dbReference>
<sequence>MGLGPHPGRTGVANGGRGATLGVCGPHLPGVNCWSLYRIPARTTETTMDSGTLLYAQSGGVTAVINATASAVIQAARARKVKVLAARNGILGALREELIDTSKEPLAAIRALAHTPGGAFGSCRVKLKSLEQDRAKYERLLEVFRAHDVRYFLYNGGNDSADTALKVSQLAKEFGYPLTCVGVPKTVDNDLAVTDCCPGFGSAAKYTAVSVREAALDVAAMAETSTKVFVYEAMGRHAGWLAAAAGLAGEGPDEAPHLILFPERSYDETDFLARVKATVERAGYCVVVASEGIQTPDGRFVADAGGGKDSFGHTQLGGVASFLAGRVKDALGYKVHWTLPDYLQRSARHLASKTDLAHAEAVGKAAVDFALKGMNAVMPVIVRTSDAPYRWKIEAAPLAKVANHEKKMPAGFIRKDGHGITDSARRYLEPLIRGEAPPPYGRDGLPKYVTLKNVAVARKLPAFET</sequence>
<dbReference type="GO" id="GO:0047334">
    <property type="term" value="F:diphosphate-fructose-6-phosphate 1-phosphotransferase activity"/>
    <property type="evidence" value="ECO:0007669"/>
    <property type="project" value="UniProtKB-EC"/>
</dbReference>
<dbReference type="UniPathway" id="UPA00109">
    <property type="reaction ID" value="UER00182"/>
</dbReference>